<protein>
    <submittedName>
        <fullName evidence="2">Uncharacterized protein</fullName>
    </submittedName>
</protein>
<evidence type="ECO:0000313" key="2">
    <source>
        <dbReference type="EMBL" id="GFO48273.1"/>
    </source>
</evidence>
<sequence>MHLYSSVEWTVLNAETVFQALMQELHKDCKPLENIVSILADSAAYMAGRINGFLAKIKEIAPDIVDIRGDLCYYVHNTVDVSADIIYPLPGPVGPIDDFLLCLVDRRGEESIWIHFYSSSHRSTETESSANLGYDISSEEKGAHSMGKTEKA</sequence>
<organism evidence="2 3">
    <name type="scientific">Plakobranchus ocellatus</name>
    <dbReference type="NCBI Taxonomy" id="259542"/>
    <lineage>
        <taxon>Eukaryota</taxon>
        <taxon>Metazoa</taxon>
        <taxon>Spiralia</taxon>
        <taxon>Lophotrochozoa</taxon>
        <taxon>Mollusca</taxon>
        <taxon>Gastropoda</taxon>
        <taxon>Heterobranchia</taxon>
        <taxon>Euthyneura</taxon>
        <taxon>Panpulmonata</taxon>
        <taxon>Sacoglossa</taxon>
        <taxon>Placobranchoidea</taxon>
        <taxon>Plakobranchidae</taxon>
        <taxon>Plakobranchus</taxon>
    </lineage>
</organism>
<proteinExistence type="predicted"/>
<dbReference type="AlphaFoldDB" id="A0AAV4DVJ1"/>
<name>A0AAV4DVJ1_9GAST</name>
<dbReference type="EMBL" id="BLXT01008384">
    <property type="protein sequence ID" value="GFO48273.1"/>
    <property type="molecule type" value="Genomic_DNA"/>
</dbReference>
<dbReference type="Proteomes" id="UP000735302">
    <property type="component" value="Unassembled WGS sequence"/>
</dbReference>
<keyword evidence="3" id="KW-1185">Reference proteome</keyword>
<comment type="caution">
    <text evidence="2">The sequence shown here is derived from an EMBL/GenBank/DDBJ whole genome shotgun (WGS) entry which is preliminary data.</text>
</comment>
<gene>
    <name evidence="2" type="ORF">PoB_007477800</name>
</gene>
<reference evidence="2 3" key="1">
    <citation type="journal article" date="2021" name="Elife">
        <title>Chloroplast acquisition without the gene transfer in kleptoplastic sea slugs, Plakobranchus ocellatus.</title>
        <authorList>
            <person name="Maeda T."/>
            <person name="Takahashi S."/>
            <person name="Yoshida T."/>
            <person name="Shimamura S."/>
            <person name="Takaki Y."/>
            <person name="Nagai Y."/>
            <person name="Toyoda A."/>
            <person name="Suzuki Y."/>
            <person name="Arimoto A."/>
            <person name="Ishii H."/>
            <person name="Satoh N."/>
            <person name="Nishiyama T."/>
            <person name="Hasebe M."/>
            <person name="Maruyama T."/>
            <person name="Minagawa J."/>
            <person name="Obokata J."/>
            <person name="Shigenobu S."/>
        </authorList>
    </citation>
    <scope>NUCLEOTIDE SEQUENCE [LARGE SCALE GENOMIC DNA]</scope>
</reference>
<evidence type="ECO:0000256" key="1">
    <source>
        <dbReference type="SAM" id="MobiDB-lite"/>
    </source>
</evidence>
<accession>A0AAV4DVJ1</accession>
<evidence type="ECO:0000313" key="3">
    <source>
        <dbReference type="Proteomes" id="UP000735302"/>
    </source>
</evidence>
<feature type="region of interest" description="Disordered" evidence="1">
    <location>
        <begin position="128"/>
        <end position="152"/>
    </location>
</feature>
<feature type="compositionally biased region" description="Basic and acidic residues" evidence="1">
    <location>
        <begin position="138"/>
        <end position="152"/>
    </location>
</feature>